<dbReference type="EMBL" id="CP007142">
    <property type="protein sequence ID" value="AJQ97037.1"/>
    <property type="molecule type" value="Genomic_DNA"/>
</dbReference>
<organism evidence="1 2">
    <name type="scientific">Gynuella sunshinyii YC6258</name>
    <dbReference type="NCBI Taxonomy" id="1445510"/>
    <lineage>
        <taxon>Bacteria</taxon>
        <taxon>Pseudomonadati</taxon>
        <taxon>Pseudomonadota</taxon>
        <taxon>Gammaproteobacteria</taxon>
        <taxon>Oceanospirillales</taxon>
        <taxon>Saccharospirillaceae</taxon>
        <taxon>Gynuella</taxon>
    </lineage>
</organism>
<dbReference type="InterPro" id="IPR013397">
    <property type="entry name" value="CRISPR-assoc_prot_Csy1"/>
</dbReference>
<dbReference type="HOGENOM" id="CLU_038921_0_0_6"/>
<dbReference type="PATRIC" id="fig|1445510.3.peg.4965"/>
<name>A0A0C5VQY8_9GAMM</name>
<sequence length="428" mass="48579">MQHPLTAAIETYIRQRADARLEKLDKEQKKQQQAGVSDSELSLARQQELERFSPPVWLTDAASRAGQIKLVTHALKYTHGDAKGSSIYSDAENDSRMPYLCTTSLPDRAIDITGNAAALDIAGLLKLSAGGQTLYQCLANKDASALTAFAESDEQLNEWLQGFSRVFEVTDPSSHRLAKQVFFPVEGNTYHLLGALFSSSLVQAVHERIIHHRFSEESKHLREQRKKGLYANQPTIDFPGMAVQSFGGTKPQNVSQLNSLRGGKTFLFNAQPPAWQNQLKPPMTRFAFWRRYTRQALPTVKRLVKLLRSAKDFNNMEIRNRRANYVDALIEMFVLTGASIRALPNPGWSVESHISDTEKYWLDPDCPDVEFQQAREQSEWLDDLANQFAHWLNRQLRYYGFNVAAPEHGVWKREAKDALRKELEGFGQ</sequence>
<dbReference type="STRING" id="1445510.YC6258_05005"/>
<protein>
    <recommendedName>
        <fullName evidence="3">CRISPR-associated protein, Csy1 family</fullName>
    </recommendedName>
</protein>
<dbReference type="Pfam" id="PF09611">
    <property type="entry name" value="Cas_Csy1"/>
    <property type="match status" value="1"/>
</dbReference>
<dbReference type="Proteomes" id="UP000032266">
    <property type="component" value="Chromosome"/>
</dbReference>
<proteinExistence type="predicted"/>
<keyword evidence="2" id="KW-1185">Reference proteome</keyword>
<dbReference type="AlphaFoldDB" id="A0A0C5VQY8"/>
<dbReference type="RefSeq" id="WP_044618896.1">
    <property type="nucleotide sequence ID" value="NZ_CP007142.1"/>
</dbReference>
<dbReference type="KEGG" id="gsn:YC6258_05005"/>
<dbReference type="OrthoDB" id="9815616at2"/>
<gene>
    <name evidence="1" type="ORF">YC6258_05005</name>
</gene>
<evidence type="ECO:0000313" key="1">
    <source>
        <dbReference type="EMBL" id="AJQ97037.1"/>
    </source>
</evidence>
<dbReference type="NCBIfam" id="TIGR02564">
    <property type="entry name" value="cas_Csy1"/>
    <property type="match status" value="1"/>
</dbReference>
<accession>A0A0C5VQY8</accession>
<evidence type="ECO:0000313" key="2">
    <source>
        <dbReference type="Proteomes" id="UP000032266"/>
    </source>
</evidence>
<reference evidence="1 2" key="1">
    <citation type="submission" date="2014-01" db="EMBL/GenBank/DDBJ databases">
        <title>Full genme sequencing of cellulolytic bacterium Gynuella sunshinyii YC6258T gen. nov., sp. nov.</title>
        <authorList>
            <person name="Khan H."/>
            <person name="Chung E.J."/>
            <person name="Chung Y.R."/>
        </authorList>
    </citation>
    <scope>NUCLEOTIDE SEQUENCE [LARGE SCALE GENOMIC DNA]</scope>
    <source>
        <strain evidence="1 2">YC6258</strain>
    </source>
</reference>
<evidence type="ECO:0008006" key="3">
    <source>
        <dbReference type="Google" id="ProtNLM"/>
    </source>
</evidence>